<accession>A0A1A0QWY8</accession>
<evidence type="ECO:0000313" key="2">
    <source>
        <dbReference type="EMBL" id="OBB26039.1"/>
    </source>
</evidence>
<proteinExistence type="predicted"/>
<dbReference type="EMBL" id="LZSO01000035">
    <property type="protein sequence ID" value="OBB26039.1"/>
    <property type="molecule type" value="Genomic_DNA"/>
</dbReference>
<feature type="transmembrane region" description="Helical" evidence="1">
    <location>
        <begin position="118"/>
        <end position="139"/>
    </location>
</feature>
<dbReference type="AlphaFoldDB" id="A0A1A0QWY8"/>
<keyword evidence="1" id="KW-0472">Membrane</keyword>
<protein>
    <submittedName>
        <fullName evidence="2">Uncharacterized protein</fullName>
    </submittedName>
</protein>
<keyword evidence="1" id="KW-0812">Transmembrane</keyword>
<organism evidence="2 3">
    <name type="scientific">Mycolicibacterium peregrinum</name>
    <name type="common">Mycobacterium peregrinum</name>
    <dbReference type="NCBI Taxonomy" id="43304"/>
    <lineage>
        <taxon>Bacteria</taxon>
        <taxon>Bacillati</taxon>
        <taxon>Actinomycetota</taxon>
        <taxon>Actinomycetes</taxon>
        <taxon>Mycobacteriales</taxon>
        <taxon>Mycobacteriaceae</taxon>
        <taxon>Mycolicibacterium</taxon>
    </lineage>
</organism>
<evidence type="ECO:0000256" key="1">
    <source>
        <dbReference type="SAM" id="Phobius"/>
    </source>
</evidence>
<name>A0A1A0QWY8_MYCPR</name>
<gene>
    <name evidence="2" type="ORF">A5792_27060</name>
</gene>
<evidence type="ECO:0000313" key="3">
    <source>
        <dbReference type="Proteomes" id="UP000093902"/>
    </source>
</evidence>
<dbReference type="Proteomes" id="UP000093902">
    <property type="component" value="Unassembled WGS sequence"/>
</dbReference>
<keyword evidence="1" id="KW-1133">Transmembrane helix</keyword>
<sequence length="159" mass="17020">MVAMFLLGGDTGGYFRNGDTVTPTADAQIVFVKEKHLDGKPPSSVRCSATTDAGEAVSVSVPDEVVHTTRGARPSTDYVSVAELPTDQGPLTVTCTKGGATDRYLDLVLGKPDSSTGLTIFFVGYALLLIILVTVAIVLNRRYFRRYPQPPADGGRWQV</sequence>
<comment type="caution">
    <text evidence="2">The sequence shown here is derived from an EMBL/GenBank/DDBJ whole genome shotgun (WGS) entry which is preliminary data.</text>
</comment>
<reference evidence="3" key="1">
    <citation type="submission" date="2016-06" db="EMBL/GenBank/DDBJ databases">
        <authorList>
            <person name="Sutton G."/>
            <person name="Brinkac L."/>
            <person name="Sanka R."/>
            <person name="Adams M."/>
            <person name="Lau E."/>
            <person name="Mehaffy C."/>
            <person name="Tameris M."/>
            <person name="Hatherill M."/>
            <person name="Hanekom W."/>
            <person name="Mahomed H."/>
            <person name="Mcshane H."/>
        </authorList>
    </citation>
    <scope>NUCLEOTIDE SEQUENCE [LARGE SCALE GENOMIC DNA]</scope>
    <source>
        <strain evidence="3">852002-51209_SCH5440388</strain>
    </source>
</reference>